<sequence>MKKGIGIGIEDFKKIIEEDCYYFDKTNYIEELLKDRTEIKLFTRPRRFGKTLNMTTLKYFFDVKNAEENRKLFKDLYIEKSEYFKEQGQYPIIFITMKDLKKNTWEQMYFAAKSLISNLYNEFEFIREKLNEKDLIEFEKIWFKKEDGDYDNSLRLLSEYLYNYYQKKVVLLIDEYDNPLIVANQNGYYKEAINFYRNLYSSALKTNSNLKMGVLTGIVQVAKEGIFSGLNNVITYNILGNDFETFFGLSEEEVENSLKYFELEYEIEEVKKWYDGYKFGNSEVYNPWSIINYLRTKELQAYWVNTSDNALIYDSLKNSTVDVFNNLQTLFEGKEIKKEISPFFTFEELSKFDGIWQLMVYNGYLKINEKLSNDEYMVKIPNYEIQTFFKKGFIDKFLVSGNYFNPMMDALLDGDIEEFERRLQNIFLVNTSFYDLKGEKVYHSLFLGMLIWLRDKYEVKSNGERGHGRYDAMLIPLDKVKPAYIFEFKVSKTIKGLTAKAEEALEQIKEKQYDAGLKEKGISKIYRIGIAFKSKNVKVKYEV</sequence>
<dbReference type="InterPro" id="IPR012547">
    <property type="entry name" value="PDDEXK_9"/>
</dbReference>
<dbReference type="PANTHER" id="PTHR34825">
    <property type="entry name" value="CONSERVED PROTEIN, WITH A WEAK D-GALACTARATE DEHYDRATASE/ALTRONATE HYDROLASE DOMAIN"/>
    <property type="match status" value="1"/>
</dbReference>
<dbReference type="EMBL" id="NIRK01000001">
    <property type="protein sequence ID" value="PHH99107.1"/>
    <property type="molecule type" value="Genomic_DNA"/>
</dbReference>
<dbReference type="PANTHER" id="PTHR34825:SF1">
    <property type="entry name" value="AAA-ATPASE-LIKE DOMAIN-CONTAINING PROTEIN"/>
    <property type="match status" value="1"/>
</dbReference>
<dbReference type="SUPFAM" id="SSF52540">
    <property type="entry name" value="P-loop containing nucleoside triphosphate hydrolases"/>
    <property type="match status" value="1"/>
</dbReference>
<dbReference type="AlphaFoldDB" id="A0A2C6B0J0"/>
<evidence type="ECO:0000313" key="2">
    <source>
        <dbReference type="EMBL" id="PHH99107.1"/>
    </source>
</evidence>
<dbReference type="Pfam" id="PF08011">
    <property type="entry name" value="PDDEXK_9"/>
    <property type="match status" value="1"/>
</dbReference>
<name>A0A2C6B0J0_FUSNP</name>
<dbReference type="RefSeq" id="WP_099002658.1">
    <property type="nucleotide sequence ID" value="NZ_CP077158.1"/>
</dbReference>
<proteinExistence type="predicted"/>
<protein>
    <submittedName>
        <fullName evidence="2">9-O-acetyl-N-acetylneuraminate esterase</fullName>
    </submittedName>
</protein>
<dbReference type="InterPro" id="IPR018631">
    <property type="entry name" value="AAA-ATPase-like_dom"/>
</dbReference>
<reference evidence="2 3" key="1">
    <citation type="submission" date="2017-06" db="EMBL/GenBank/DDBJ databases">
        <title>Draft genome sequence of Fusobacterium nucleatum subsp. polymorphum KCOM 1248 (=ChDC F113).</title>
        <authorList>
            <person name="Kook J.-K."/>
            <person name="Park S.-N."/>
            <person name="Lim Y.K."/>
            <person name="Roh H."/>
        </authorList>
    </citation>
    <scope>NUCLEOTIDE SEQUENCE [LARGE SCALE GENOMIC DNA]</scope>
    <source>
        <strain evidence="3">KCOM 1248 (ChDC F113)</strain>
    </source>
</reference>
<accession>A0A2C6B0J0</accession>
<dbReference type="Pfam" id="PF09820">
    <property type="entry name" value="AAA-ATPase_like"/>
    <property type="match status" value="1"/>
</dbReference>
<dbReference type="Proteomes" id="UP000223525">
    <property type="component" value="Unassembled WGS sequence"/>
</dbReference>
<feature type="domain" description="AAA-ATPase-like" evidence="1">
    <location>
        <begin position="7"/>
        <end position="227"/>
    </location>
</feature>
<gene>
    <name evidence="2" type="ORF">CA836_04980</name>
</gene>
<organism evidence="2 3">
    <name type="scientific">Fusobacterium nucleatum subsp. polymorphum</name>
    <name type="common">Fusobacterium polymorphum</name>
    <dbReference type="NCBI Taxonomy" id="76857"/>
    <lineage>
        <taxon>Bacteria</taxon>
        <taxon>Fusobacteriati</taxon>
        <taxon>Fusobacteriota</taxon>
        <taxon>Fusobacteriia</taxon>
        <taxon>Fusobacteriales</taxon>
        <taxon>Fusobacteriaceae</taxon>
        <taxon>Fusobacterium</taxon>
    </lineage>
</organism>
<dbReference type="InterPro" id="IPR027417">
    <property type="entry name" value="P-loop_NTPase"/>
</dbReference>
<comment type="caution">
    <text evidence="2">The sequence shown here is derived from an EMBL/GenBank/DDBJ whole genome shotgun (WGS) entry which is preliminary data.</text>
</comment>
<evidence type="ECO:0000259" key="1">
    <source>
        <dbReference type="Pfam" id="PF09820"/>
    </source>
</evidence>
<evidence type="ECO:0000313" key="3">
    <source>
        <dbReference type="Proteomes" id="UP000223525"/>
    </source>
</evidence>
<dbReference type="Gene3D" id="3.40.50.300">
    <property type="entry name" value="P-loop containing nucleotide triphosphate hydrolases"/>
    <property type="match status" value="1"/>
</dbReference>